<evidence type="ECO:0000313" key="3">
    <source>
        <dbReference type="Proteomes" id="UP000015105"/>
    </source>
</evidence>
<dbReference type="EnsemblPlants" id="AET0Gv20121900.1">
    <property type="protein sequence ID" value="AET0Gv20121900.1"/>
    <property type="gene ID" value="AET0Gv20121900"/>
</dbReference>
<name>A0A452XFD1_AEGTS</name>
<dbReference type="Proteomes" id="UP000015105">
    <property type="component" value="Chromosome 7D"/>
</dbReference>
<dbReference type="Gramene" id="AET0Gv20121900.1">
    <property type="protein sequence ID" value="AET0Gv20121900.1"/>
    <property type="gene ID" value="AET0Gv20121900"/>
</dbReference>
<dbReference type="AlphaFoldDB" id="A0A452XFD1"/>
<reference evidence="2" key="3">
    <citation type="journal article" date="2017" name="Nature">
        <title>Genome sequence of the progenitor of the wheat D genome Aegilops tauschii.</title>
        <authorList>
            <person name="Luo M.C."/>
            <person name="Gu Y.Q."/>
            <person name="Puiu D."/>
            <person name="Wang H."/>
            <person name="Twardziok S.O."/>
            <person name="Deal K.R."/>
            <person name="Huo N."/>
            <person name="Zhu T."/>
            <person name="Wang L."/>
            <person name="Wang Y."/>
            <person name="McGuire P.E."/>
            <person name="Liu S."/>
            <person name="Long H."/>
            <person name="Ramasamy R.K."/>
            <person name="Rodriguez J.C."/>
            <person name="Van S.L."/>
            <person name="Yuan L."/>
            <person name="Wang Z."/>
            <person name="Xia Z."/>
            <person name="Xiao L."/>
            <person name="Anderson O.D."/>
            <person name="Ouyang S."/>
            <person name="Liang Y."/>
            <person name="Zimin A.V."/>
            <person name="Pertea G."/>
            <person name="Qi P."/>
            <person name="Bennetzen J.L."/>
            <person name="Dai X."/>
            <person name="Dawson M.W."/>
            <person name="Muller H.G."/>
            <person name="Kugler K."/>
            <person name="Rivarola-Duarte L."/>
            <person name="Spannagl M."/>
            <person name="Mayer K.F.X."/>
            <person name="Lu F.H."/>
            <person name="Bevan M.W."/>
            <person name="Leroy P."/>
            <person name="Li P."/>
            <person name="You F.M."/>
            <person name="Sun Q."/>
            <person name="Liu Z."/>
            <person name="Lyons E."/>
            <person name="Wicker T."/>
            <person name="Salzberg S.L."/>
            <person name="Devos K.M."/>
            <person name="Dvorak J."/>
        </authorList>
    </citation>
    <scope>NUCLEOTIDE SEQUENCE [LARGE SCALE GENOMIC DNA]</scope>
    <source>
        <strain evidence="2">cv. AL8/78</strain>
    </source>
</reference>
<reference evidence="3" key="1">
    <citation type="journal article" date="2014" name="Science">
        <title>Ancient hybridizations among the ancestral genomes of bread wheat.</title>
        <authorList>
            <consortium name="International Wheat Genome Sequencing Consortium,"/>
            <person name="Marcussen T."/>
            <person name="Sandve S.R."/>
            <person name="Heier L."/>
            <person name="Spannagl M."/>
            <person name="Pfeifer M."/>
            <person name="Jakobsen K.S."/>
            <person name="Wulff B.B."/>
            <person name="Steuernagel B."/>
            <person name="Mayer K.F."/>
            <person name="Olsen O.A."/>
        </authorList>
    </citation>
    <scope>NUCLEOTIDE SEQUENCE [LARGE SCALE GENOMIC DNA]</scope>
    <source>
        <strain evidence="3">cv. AL8/78</strain>
    </source>
</reference>
<proteinExistence type="predicted"/>
<sequence length="60" mass="6532">VISLLIIYCSHGWYSLVRAALGGNYVQFGVFELYGDRALVDALDISLKTTLSIPLSGIDI</sequence>
<protein>
    <submittedName>
        <fullName evidence="1">Uncharacterized protein</fullName>
    </submittedName>
</protein>
<dbReference type="EnsemblPlants" id="AET7Gv21338600.9">
    <property type="protein sequence ID" value="AET7Gv21338600.9"/>
    <property type="gene ID" value="AET7Gv21338600"/>
</dbReference>
<dbReference type="Gramene" id="AET7Gv21338600.9">
    <property type="protein sequence ID" value="AET7Gv21338600.9"/>
    <property type="gene ID" value="AET7Gv21338600"/>
</dbReference>
<evidence type="ECO:0000313" key="2">
    <source>
        <dbReference type="EnsemblPlants" id="AET7Gv21338600.9"/>
    </source>
</evidence>
<reference evidence="2" key="5">
    <citation type="journal article" date="2021" name="G3 (Bethesda)">
        <title>Aegilops tauschii genome assembly Aet v5.0 features greater sequence contiguity and improved annotation.</title>
        <authorList>
            <person name="Wang L."/>
            <person name="Zhu T."/>
            <person name="Rodriguez J.C."/>
            <person name="Deal K.R."/>
            <person name="Dubcovsky J."/>
            <person name="McGuire P.E."/>
            <person name="Lux T."/>
            <person name="Spannagl M."/>
            <person name="Mayer K.F.X."/>
            <person name="Baldrich P."/>
            <person name="Meyers B.C."/>
            <person name="Huo N."/>
            <person name="Gu Y.Q."/>
            <person name="Zhou H."/>
            <person name="Devos K.M."/>
            <person name="Bennetzen J.L."/>
            <person name="Unver T."/>
            <person name="Budak H."/>
            <person name="Gulick P.J."/>
            <person name="Galiba G."/>
            <person name="Kalapos B."/>
            <person name="Nelson D.R."/>
            <person name="Li P."/>
            <person name="You F.M."/>
            <person name="Luo M.C."/>
            <person name="Dvorak J."/>
        </authorList>
    </citation>
    <scope>NUCLEOTIDE SEQUENCE [LARGE SCALE GENOMIC DNA]</scope>
    <source>
        <strain evidence="2">cv. AL8/78</strain>
    </source>
</reference>
<reference evidence="3" key="2">
    <citation type="journal article" date="2017" name="Nat. Plants">
        <title>The Aegilops tauschii genome reveals multiple impacts of transposons.</title>
        <authorList>
            <person name="Zhao G."/>
            <person name="Zou C."/>
            <person name="Li K."/>
            <person name="Wang K."/>
            <person name="Li T."/>
            <person name="Gao L."/>
            <person name="Zhang X."/>
            <person name="Wang H."/>
            <person name="Yang Z."/>
            <person name="Liu X."/>
            <person name="Jiang W."/>
            <person name="Mao L."/>
            <person name="Kong X."/>
            <person name="Jiao Y."/>
            <person name="Jia J."/>
        </authorList>
    </citation>
    <scope>NUCLEOTIDE SEQUENCE [LARGE SCALE GENOMIC DNA]</scope>
    <source>
        <strain evidence="3">cv. AL8/78</strain>
    </source>
</reference>
<keyword evidence="3" id="KW-1185">Reference proteome</keyword>
<reference evidence="1" key="4">
    <citation type="submission" date="2019-03" db="UniProtKB">
        <authorList>
            <consortium name="EnsemblPlants"/>
        </authorList>
    </citation>
    <scope>IDENTIFICATION</scope>
</reference>
<organism evidence="1 3">
    <name type="scientific">Aegilops tauschii subsp. strangulata</name>
    <name type="common">Goatgrass</name>
    <dbReference type="NCBI Taxonomy" id="200361"/>
    <lineage>
        <taxon>Eukaryota</taxon>
        <taxon>Viridiplantae</taxon>
        <taxon>Streptophyta</taxon>
        <taxon>Embryophyta</taxon>
        <taxon>Tracheophyta</taxon>
        <taxon>Spermatophyta</taxon>
        <taxon>Magnoliopsida</taxon>
        <taxon>Liliopsida</taxon>
        <taxon>Poales</taxon>
        <taxon>Poaceae</taxon>
        <taxon>BOP clade</taxon>
        <taxon>Pooideae</taxon>
        <taxon>Triticodae</taxon>
        <taxon>Triticeae</taxon>
        <taxon>Triticinae</taxon>
        <taxon>Aegilops</taxon>
    </lineage>
</organism>
<evidence type="ECO:0000313" key="1">
    <source>
        <dbReference type="EnsemblPlants" id="AET0Gv20121900.1"/>
    </source>
</evidence>
<accession>A0A452XFD1</accession>